<dbReference type="Proteomes" id="UP001492541">
    <property type="component" value="Chromosome"/>
</dbReference>
<protein>
    <submittedName>
        <fullName evidence="2">MBL fold metallo-hydrolase</fullName>
    </submittedName>
</protein>
<evidence type="ECO:0000313" key="2">
    <source>
        <dbReference type="EMBL" id="XAT64693.1"/>
    </source>
</evidence>
<dbReference type="EMBL" id="CP087714">
    <property type="protein sequence ID" value="XAT64693.1"/>
    <property type="molecule type" value="Genomic_DNA"/>
</dbReference>
<dbReference type="PANTHER" id="PTHR42951">
    <property type="entry name" value="METALLO-BETA-LACTAMASE DOMAIN-CONTAINING"/>
    <property type="match status" value="1"/>
</dbReference>
<sequence>MDAEVIELSDSLKLYRIGHFNYYVFSGEKNVLIEVGWSCVAEKFLEVLEEDIDAVILTHAHSDHITGLPRILEQYPDAEVFAHENVSRLFQREKVVNLWLQEDAFVCGHESKTENGFRVDRTVSEGDYVYGLEIYEATGHSPDSIIVYHRKSNALLISDCFGFVTSSGVHAPLFFYSFEEYLKSIDKIASFRPEILGLGHIHVFRGRECDAVAKKAREETLKARELIRSGASDEELYERFIVGELRLYPGETMLNSVKILKKRVLES</sequence>
<dbReference type="GeneID" id="90448983"/>
<evidence type="ECO:0000313" key="3">
    <source>
        <dbReference type="Proteomes" id="UP001492541"/>
    </source>
</evidence>
<dbReference type="InterPro" id="IPR036866">
    <property type="entry name" value="RibonucZ/Hydroxyglut_hydro"/>
</dbReference>
<dbReference type="SUPFAM" id="SSF56281">
    <property type="entry name" value="Metallo-hydrolase/oxidoreductase"/>
    <property type="match status" value="1"/>
</dbReference>
<name>A0ABZ3H7D5_GEOAI</name>
<gene>
    <name evidence="2" type="ORF">LPQ35_04820</name>
</gene>
<dbReference type="InterPro" id="IPR050855">
    <property type="entry name" value="NDM-1-like"/>
</dbReference>
<reference evidence="2 3" key="1">
    <citation type="submission" date="2021-11" db="EMBL/GenBank/DDBJ databases">
        <title>Whole genome of Geoglobus acetivorans.</title>
        <authorList>
            <person name="Liu D."/>
        </authorList>
    </citation>
    <scope>NUCLEOTIDE SEQUENCE [LARGE SCALE GENOMIC DNA]</scope>
    <source>
        <strain evidence="2 3">SBH6</strain>
    </source>
</reference>
<feature type="domain" description="Metallo-beta-lactamase" evidence="1">
    <location>
        <begin position="18"/>
        <end position="200"/>
    </location>
</feature>
<evidence type="ECO:0000259" key="1">
    <source>
        <dbReference type="SMART" id="SM00849"/>
    </source>
</evidence>
<dbReference type="Gene3D" id="3.60.15.10">
    <property type="entry name" value="Ribonuclease Z/Hydroxyacylglutathione hydrolase-like"/>
    <property type="match status" value="1"/>
</dbReference>
<proteinExistence type="predicted"/>
<dbReference type="SMART" id="SM00849">
    <property type="entry name" value="Lactamase_B"/>
    <property type="match status" value="1"/>
</dbReference>
<accession>A0ABZ3H7D5</accession>
<dbReference type="PANTHER" id="PTHR42951:SF17">
    <property type="entry name" value="METALLO-BETA-LACTAMASE DOMAIN-CONTAINING PROTEIN"/>
    <property type="match status" value="1"/>
</dbReference>
<organism evidence="2 3">
    <name type="scientific">Geoglobus acetivorans</name>
    <dbReference type="NCBI Taxonomy" id="565033"/>
    <lineage>
        <taxon>Archaea</taxon>
        <taxon>Methanobacteriati</taxon>
        <taxon>Methanobacteriota</taxon>
        <taxon>Archaeoglobi</taxon>
        <taxon>Archaeoglobales</taxon>
        <taxon>Archaeoglobaceae</taxon>
        <taxon>Geoglobus</taxon>
    </lineage>
</organism>
<keyword evidence="3" id="KW-1185">Reference proteome</keyword>
<dbReference type="RefSeq" id="WP_193807902.1">
    <property type="nucleotide sequence ID" value="NZ_CP087714.1"/>
</dbReference>
<dbReference type="InterPro" id="IPR001279">
    <property type="entry name" value="Metallo-B-lactamas"/>
</dbReference>
<dbReference type="Pfam" id="PF00753">
    <property type="entry name" value="Lactamase_B"/>
    <property type="match status" value="1"/>
</dbReference>